<protein>
    <submittedName>
        <fullName evidence="1">Uncharacterized protein</fullName>
    </submittedName>
</protein>
<comment type="caution">
    <text evidence="1">The sequence shown here is derived from an EMBL/GenBank/DDBJ whole genome shotgun (WGS) entry which is preliminary data.</text>
</comment>
<accession>A0A445A4I3</accession>
<name>A0A445A4I3_ARAHY</name>
<evidence type="ECO:0000313" key="1">
    <source>
        <dbReference type="EMBL" id="RYR21265.1"/>
    </source>
</evidence>
<gene>
    <name evidence="1" type="ORF">Ahy_B03g066546</name>
</gene>
<dbReference type="AlphaFoldDB" id="A0A445A4I3"/>
<keyword evidence="2" id="KW-1185">Reference proteome</keyword>
<dbReference type="Proteomes" id="UP000289738">
    <property type="component" value="Chromosome B03"/>
</dbReference>
<dbReference type="EMBL" id="SDMP01000013">
    <property type="protein sequence ID" value="RYR21265.1"/>
    <property type="molecule type" value="Genomic_DNA"/>
</dbReference>
<proteinExistence type="predicted"/>
<sequence>MKANVDALKIIQLELTRSEEHGNLPHIGTNNKTHYIWSSISETSTSYVTFTQRTLWHSYAARASTLHAMQWPEFLQCILRSWQQHPGCCSTKH</sequence>
<organism evidence="1 2">
    <name type="scientific">Arachis hypogaea</name>
    <name type="common">Peanut</name>
    <dbReference type="NCBI Taxonomy" id="3818"/>
    <lineage>
        <taxon>Eukaryota</taxon>
        <taxon>Viridiplantae</taxon>
        <taxon>Streptophyta</taxon>
        <taxon>Embryophyta</taxon>
        <taxon>Tracheophyta</taxon>
        <taxon>Spermatophyta</taxon>
        <taxon>Magnoliopsida</taxon>
        <taxon>eudicotyledons</taxon>
        <taxon>Gunneridae</taxon>
        <taxon>Pentapetalae</taxon>
        <taxon>rosids</taxon>
        <taxon>fabids</taxon>
        <taxon>Fabales</taxon>
        <taxon>Fabaceae</taxon>
        <taxon>Papilionoideae</taxon>
        <taxon>50 kb inversion clade</taxon>
        <taxon>dalbergioids sensu lato</taxon>
        <taxon>Dalbergieae</taxon>
        <taxon>Pterocarpus clade</taxon>
        <taxon>Arachis</taxon>
    </lineage>
</organism>
<reference evidence="1 2" key="1">
    <citation type="submission" date="2019-01" db="EMBL/GenBank/DDBJ databases">
        <title>Sequencing of cultivated peanut Arachis hypogaea provides insights into genome evolution and oil improvement.</title>
        <authorList>
            <person name="Chen X."/>
        </authorList>
    </citation>
    <scope>NUCLEOTIDE SEQUENCE [LARGE SCALE GENOMIC DNA]</scope>
    <source>
        <strain evidence="2">cv. Fuhuasheng</strain>
        <tissue evidence="1">Leaves</tissue>
    </source>
</reference>
<evidence type="ECO:0000313" key="2">
    <source>
        <dbReference type="Proteomes" id="UP000289738"/>
    </source>
</evidence>